<evidence type="ECO:0000256" key="2">
    <source>
        <dbReference type="ARBA" id="ARBA00023125"/>
    </source>
</evidence>
<dbReference type="InterPro" id="IPR036390">
    <property type="entry name" value="WH_DNA-bd_sf"/>
</dbReference>
<dbReference type="InterPro" id="IPR036388">
    <property type="entry name" value="WH-like_DNA-bd_sf"/>
</dbReference>
<dbReference type="Proteomes" id="UP000253383">
    <property type="component" value="Unassembled WGS sequence"/>
</dbReference>
<name>A0A368JSR2_9BACT</name>
<evidence type="ECO:0000313" key="5">
    <source>
        <dbReference type="EMBL" id="RCR70678.1"/>
    </source>
</evidence>
<keyword evidence="2" id="KW-0238">DNA-binding</keyword>
<sequence>METIIDNEVLEKINSLEDLAAYGLTKCPVTLTSLIIGGKWKPVIIYNVSRGINRFGEMQRAMPGISKKMLTQELRDLERNGILNRKIYAEIPPRVEYSLTEQGNATLPVLQSMVDWGKAYAKTLGLH</sequence>
<keyword evidence="6" id="KW-1185">Reference proteome</keyword>
<dbReference type="PANTHER" id="PTHR33204">
    <property type="entry name" value="TRANSCRIPTIONAL REGULATOR, MARR FAMILY"/>
    <property type="match status" value="1"/>
</dbReference>
<dbReference type="InterPro" id="IPR002577">
    <property type="entry name" value="HTH_HxlR"/>
</dbReference>
<gene>
    <name evidence="5" type="ORF">DUE52_06675</name>
</gene>
<dbReference type="SUPFAM" id="SSF46785">
    <property type="entry name" value="Winged helix' DNA-binding domain"/>
    <property type="match status" value="1"/>
</dbReference>
<accession>A0A368JSR2</accession>
<keyword evidence="1" id="KW-0805">Transcription regulation</keyword>
<dbReference type="AlphaFoldDB" id="A0A368JSR2"/>
<organism evidence="5 6">
    <name type="scientific">Larkinella punicea</name>
    <dbReference type="NCBI Taxonomy" id="2315727"/>
    <lineage>
        <taxon>Bacteria</taxon>
        <taxon>Pseudomonadati</taxon>
        <taxon>Bacteroidota</taxon>
        <taxon>Cytophagia</taxon>
        <taxon>Cytophagales</taxon>
        <taxon>Spirosomataceae</taxon>
        <taxon>Larkinella</taxon>
    </lineage>
</organism>
<dbReference type="EMBL" id="QOWE01000004">
    <property type="protein sequence ID" value="RCR70678.1"/>
    <property type="molecule type" value="Genomic_DNA"/>
</dbReference>
<evidence type="ECO:0000256" key="1">
    <source>
        <dbReference type="ARBA" id="ARBA00023015"/>
    </source>
</evidence>
<dbReference type="GO" id="GO:0003677">
    <property type="term" value="F:DNA binding"/>
    <property type="evidence" value="ECO:0007669"/>
    <property type="project" value="UniProtKB-KW"/>
</dbReference>
<dbReference type="OrthoDB" id="8231503at2"/>
<reference evidence="5 6" key="1">
    <citation type="submission" date="2018-07" db="EMBL/GenBank/DDBJ databases">
        <title>Genome analysis of Larkinella rosea.</title>
        <authorList>
            <person name="Zhou Z."/>
            <person name="Wang G."/>
        </authorList>
    </citation>
    <scope>NUCLEOTIDE SEQUENCE [LARGE SCALE GENOMIC DNA]</scope>
    <source>
        <strain evidence="6">zzj9</strain>
    </source>
</reference>
<dbReference type="Pfam" id="PF01638">
    <property type="entry name" value="HxlR"/>
    <property type="match status" value="1"/>
</dbReference>
<comment type="caution">
    <text evidence="5">The sequence shown here is derived from an EMBL/GenBank/DDBJ whole genome shotgun (WGS) entry which is preliminary data.</text>
</comment>
<dbReference type="PANTHER" id="PTHR33204:SF29">
    <property type="entry name" value="TRANSCRIPTIONAL REGULATOR"/>
    <property type="match status" value="1"/>
</dbReference>
<feature type="domain" description="HTH hxlR-type" evidence="4">
    <location>
        <begin position="27"/>
        <end position="125"/>
    </location>
</feature>
<proteinExistence type="predicted"/>
<protein>
    <submittedName>
        <fullName evidence="5">Transcriptional regulator</fullName>
    </submittedName>
</protein>
<evidence type="ECO:0000256" key="3">
    <source>
        <dbReference type="ARBA" id="ARBA00023163"/>
    </source>
</evidence>
<evidence type="ECO:0000259" key="4">
    <source>
        <dbReference type="PROSITE" id="PS51118"/>
    </source>
</evidence>
<dbReference type="Gene3D" id="1.10.10.10">
    <property type="entry name" value="Winged helix-like DNA-binding domain superfamily/Winged helix DNA-binding domain"/>
    <property type="match status" value="1"/>
</dbReference>
<dbReference type="PROSITE" id="PS51118">
    <property type="entry name" value="HTH_HXLR"/>
    <property type="match status" value="1"/>
</dbReference>
<evidence type="ECO:0000313" key="6">
    <source>
        <dbReference type="Proteomes" id="UP000253383"/>
    </source>
</evidence>
<keyword evidence="3" id="KW-0804">Transcription</keyword>